<protein>
    <recommendedName>
        <fullName evidence="1">SMEK domain-containing protein</fullName>
    </recommendedName>
</protein>
<dbReference type="RefSeq" id="WP_061662540.1">
    <property type="nucleotide sequence ID" value="NZ_LOMO01000001.1"/>
</dbReference>
<dbReference type="Proteomes" id="UP000220210">
    <property type="component" value="Unassembled WGS sequence"/>
</dbReference>
<sequence length="353" mass="41440">MALFVRTDVINEITDELARIAIKLKLDTKANTIVENVRAETFFCDLFNIIYDLNLKNLNYEDTNAPSIDLGDEKAGVSYQITSTNTKDKVLDCTSKFQKYDWDKKFKILNVFMIGEKKKYYKLPKFETFELNVIDIVDIGKEIEKLSLDKLKLINEYMKKELKFEYNSYKPVFHEREHYFGLTFMLTGLNRKRINSKVVDANINEFGNILSRINPRARELMYAILLNSSMGDKNNDLVYTFDEIQKDLKWDDELLLREFDVLVKFHFTRPMSGIEEITRTHNGYNIGIGSKNTNIIEEYLNDSPMILECPQFKSHGIKFFTSVFKYVFVKSGNEKYKSELQKIFIDLDFTILN</sequence>
<evidence type="ECO:0000313" key="3">
    <source>
        <dbReference type="EMBL" id="PFF46027.1"/>
    </source>
</evidence>
<proteinExistence type="predicted"/>
<comment type="caution">
    <text evidence="2">The sequence shown here is derived from an EMBL/GenBank/DDBJ whole genome shotgun (WGS) entry which is preliminary data.</text>
</comment>
<evidence type="ECO:0000259" key="1">
    <source>
        <dbReference type="Pfam" id="PF21941"/>
    </source>
</evidence>
<evidence type="ECO:0000313" key="2">
    <source>
        <dbReference type="EMBL" id="KXY51202.1"/>
    </source>
</evidence>
<reference evidence="2 4" key="1">
    <citation type="submission" date="2015-12" db="EMBL/GenBank/DDBJ databases">
        <title>Bacillus cereus Group isolate.</title>
        <authorList>
            <person name="Kovac J."/>
        </authorList>
    </citation>
    <scope>NUCLEOTIDE SEQUENCE [LARGE SCALE GENOMIC DNA]</scope>
    <source>
        <strain evidence="2 4">FSL K6-0073</strain>
    </source>
</reference>
<dbReference type="Pfam" id="PF21941">
    <property type="entry name" value="SMEK_N"/>
    <property type="match status" value="1"/>
</dbReference>
<reference evidence="3 5" key="2">
    <citation type="submission" date="2017-09" db="EMBL/GenBank/DDBJ databases">
        <title>Large-scale bioinformatics analysis of Bacillus genomes uncovers conserved roles of natural products in bacterial physiology.</title>
        <authorList>
            <consortium name="Agbiome Team Llc"/>
            <person name="Bleich R.M."/>
            <person name="Kirk G.J."/>
            <person name="Santa Maria K.C."/>
            <person name="Allen S.E."/>
            <person name="Farag S."/>
            <person name="Shank E.A."/>
            <person name="Bowers A."/>
        </authorList>
    </citation>
    <scope>NUCLEOTIDE SEQUENCE [LARGE SCALE GENOMIC DNA]</scope>
    <source>
        <strain evidence="3 5">AFS020204</strain>
    </source>
</reference>
<feature type="domain" description="SMEK" evidence="1">
    <location>
        <begin position="12"/>
        <end position="142"/>
    </location>
</feature>
<dbReference type="AlphaFoldDB" id="A0A9X0MJZ5"/>
<dbReference type="EMBL" id="NTSO01000015">
    <property type="protein sequence ID" value="PFF46027.1"/>
    <property type="molecule type" value="Genomic_DNA"/>
</dbReference>
<dbReference type="EMBL" id="LOMO01000001">
    <property type="protein sequence ID" value="KXY51202.1"/>
    <property type="molecule type" value="Genomic_DNA"/>
</dbReference>
<accession>A0A9X0MJZ5</accession>
<dbReference type="InterPro" id="IPR047740">
    <property type="entry name" value="SMEK_dom"/>
</dbReference>
<name>A0A9X0MJZ5_BACCE</name>
<organism evidence="2 4">
    <name type="scientific">Bacillus cereus</name>
    <dbReference type="NCBI Taxonomy" id="1396"/>
    <lineage>
        <taxon>Bacteria</taxon>
        <taxon>Bacillati</taxon>
        <taxon>Bacillota</taxon>
        <taxon>Bacilli</taxon>
        <taxon>Bacillales</taxon>
        <taxon>Bacillaceae</taxon>
        <taxon>Bacillus</taxon>
        <taxon>Bacillus cereus group</taxon>
    </lineage>
</organism>
<dbReference type="Proteomes" id="UP000075476">
    <property type="component" value="Unassembled WGS sequence"/>
</dbReference>
<evidence type="ECO:0000313" key="5">
    <source>
        <dbReference type="Proteomes" id="UP000220210"/>
    </source>
</evidence>
<dbReference type="NCBIfam" id="NF033859">
    <property type="entry name" value="SMEK_N"/>
    <property type="match status" value="1"/>
</dbReference>
<gene>
    <name evidence="2" type="ORF">AT268_32425</name>
    <name evidence="3" type="ORF">CN357_21485</name>
</gene>
<evidence type="ECO:0000313" key="4">
    <source>
        <dbReference type="Proteomes" id="UP000075476"/>
    </source>
</evidence>